<evidence type="ECO:0008006" key="3">
    <source>
        <dbReference type="Google" id="ProtNLM"/>
    </source>
</evidence>
<keyword evidence="2" id="KW-1185">Reference proteome</keyword>
<reference evidence="1 2" key="1">
    <citation type="journal article" date="2020" name="ISME J.">
        <title>Uncovering the hidden diversity of litter-decomposition mechanisms in mushroom-forming fungi.</title>
        <authorList>
            <person name="Floudas D."/>
            <person name="Bentzer J."/>
            <person name="Ahren D."/>
            <person name="Johansson T."/>
            <person name="Persson P."/>
            <person name="Tunlid A."/>
        </authorList>
    </citation>
    <scope>NUCLEOTIDE SEQUENCE [LARGE SCALE GENOMIC DNA]</scope>
    <source>
        <strain evidence="1 2">CBS 406.79</strain>
    </source>
</reference>
<gene>
    <name evidence="1" type="ORF">D9757_007707</name>
</gene>
<dbReference type="AlphaFoldDB" id="A0A8H5M0R5"/>
<organism evidence="1 2">
    <name type="scientific">Collybiopsis confluens</name>
    <dbReference type="NCBI Taxonomy" id="2823264"/>
    <lineage>
        <taxon>Eukaryota</taxon>
        <taxon>Fungi</taxon>
        <taxon>Dikarya</taxon>
        <taxon>Basidiomycota</taxon>
        <taxon>Agaricomycotina</taxon>
        <taxon>Agaricomycetes</taxon>
        <taxon>Agaricomycetidae</taxon>
        <taxon>Agaricales</taxon>
        <taxon>Marasmiineae</taxon>
        <taxon>Omphalotaceae</taxon>
        <taxon>Collybiopsis</taxon>
    </lineage>
</organism>
<proteinExistence type="predicted"/>
<accession>A0A8H5M0R5</accession>
<dbReference type="OrthoDB" id="5593278at2759"/>
<evidence type="ECO:0000313" key="1">
    <source>
        <dbReference type="EMBL" id="KAF5377045.1"/>
    </source>
</evidence>
<dbReference type="Proteomes" id="UP000518752">
    <property type="component" value="Unassembled WGS sequence"/>
</dbReference>
<sequence length="153" mass="16316">MPSSTVTLENTRTEVSVQHYADSTLVIVTQVGKVGNLVWLIDKSAGAVTPAVPDPSEPNVQSLPPPPIAVQLVPLLGAAPSDHIQTLHNLYASQIATLVWLANSESPLQVARKKVVVGIALRRSGKSDSDLSDTERTTFHGVMAALQELLRHA</sequence>
<dbReference type="InterPro" id="IPR053720">
    <property type="entry name" value="Psm_Assembly_Chaperone"/>
</dbReference>
<comment type="caution">
    <text evidence="1">The sequence shown here is derived from an EMBL/GenBank/DDBJ whole genome shotgun (WGS) entry which is preliminary data.</text>
</comment>
<dbReference type="Gene3D" id="3.30.230.90">
    <property type="match status" value="1"/>
</dbReference>
<name>A0A8H5M0R5_9AGAR</name>
<protein>
    <recommendedName>
        <fullName evidence="3">Proteasome assembly chaperone 3</fullName>
    </recommendedName>
</protein>
<evidence type="ECO:0000313" key="2">
    <source>
        <dbReference type="Proteomes" id="UP000518752"/>
    </source>
</evidence>
<dbReference type="EMBL" id="JAACJN010000086">
    <property type="protein sequence ID" value="KAF5377045.1"/>
    <property type="molecule type" value="Genomic_DNA"/>
</dbReference>